<evidence type="ECO:0000313" key="2">
    <source>
        <dbReference type="EMBL" id="MBD2844444.1"/>
    </source>
</evidence>
<dbReference type="Pfam" id="PF14006">
    <property type="entry name" value="YqzL"/>
    <property type="match status" value="1"/>
</dbReference>
<organism evidence="2 3">
    <name type="scientific">Paenibacillus sabuli</name>
    <dbReference type="NCBI Taxonomy" id="2772509"/>
    <lineage>
        <taxon>Bacteria</taxon>
        <taxon>Bacillati</taxon>
        <taxon>Bacillota</taxon>
        <taxon>Bacilli</taxon>
        <taxon>Bacillales</taxon>
        <taxon>Paenibacillaceae</taxon>
        <taxon>Paenibacillus</taxon>
    </lineage>
</organism>
<name>A0A927BRZ6_9BACL</name>
<gene>
    <name evidence="2" type="ORF">IDH44_04520</name>
</gene>
<comment type="caution">
    <text evidence="2">The sequence shown here is derived from an EMBL/GenBank/DDBJ whole genome shotgun (WGS) entry which is preliminary data.</text>
</comment>
<dbReference type="InterPro" id="IPR025617">
    <property type="entry name" value="YqzL"/>
</dbReference>
<proteinExistence type="predicted"/>
<protein>
    <submittedName>
        <fullName evidence="2">YqzL family protein</fullName>
    </submittedName>
</protein>
<reference evidence="2" key="1">
    <citation type="submission" date="2020-09" db="EMBL/GenBank/DDBJ databases">
        <title>A novel bacterium of genus Paenibacillus, isolated from South China Sea.</title>
        <authorList>
            <person name="Huang H."/>
            <person name="Mo K."/>
            <person name="Hu Y."/>
        </authorList>
    </citation>
    <scope>NUCLEOTIDE SEQUENCE</scope>
    <source>
        <strain evidence="2">IB182496</strain>
    </source>
</reference>
<feature type="region of interest" description="Disordered" evidence="1">
    <location>
        <begin position="25"/>
        <end position="47"/>
    </location>
</feature>
<evidence type="ECO:0000313" key="3">
    <source>
        <dbReference type="Proteomes" id="UP000621560"/>
    </source>
</evidence>
<feature type="compositionally biased region" description="Acidic residues" evidence="1">
    <location>
        <begin position="36"/>
        <end position="47"/>
    </location>
</feature>
<dbReference type="Proteomes" id="UP000621560">
    <property type="component" value="Unassembled WGS sequence"/>
</dbReference>
<accession>A0A927BRZ6</accession>
<evidence type="ECO:0000256" key="1">
    <source>
        <dbReference type="SAM" id="MobiDB-lite"/>
    </source>
</evidence>
<keyword evidence="3" id="KW-1185">Reference proteome</keyword>
<sequence>MRNFSWTYFTLSGDVESFLLYKEVGETEPGDAQPGEADEEDAAAERE</sequence>
<dbReference type="RefSeq" id="WP_190915133.1">
    <property type="nucleotide sequence ID" value="NZ_JACXIZ010000011.1"/>
</dbReference>
<dbReference type="EMBL" id="JACXIZ010000011">
    <property type="protein sequence ID" value="MBD2844444.1"/>
    <property type="molecule type" value="Genomic_DNA"/>
</dbReference>
<dbReference type="AlphaFoldDB" id="A0A927BRZ6"/>